<dbReference type="PROSITE" id="PS00118">
    <property type="entry name" value="PA2_HIS"/>
    <property type="match status" value="1"/>
</dbReference>
<reference evidence="5" key="2">
    <citation type="submission" date="2025-08" db="UniProtKB">
        <authorList>
            <consortium name="Ensembl"/>
        </authorList>
    </citation>
    <scope>IDENTIFICATION</scope>
</reference>
<feature type="region of interest" description="Disordered" evidence="3">
    <location>
        <begin position="314"/>
        <end position="387"/>
    </location>
</feature>
<name>A0AAY4B4F6_9TELE</name>
<dbReference type="PANTHER" id="PTHR12253">
    <property type="entry name" value="RH14732P"/>
    <property type="match status" value="1"/>
</dbReference>
<dbReference type="GO" id="GO:0006644">
    <property type="term" value="P:phospholipid metabolic process"/>
    <property type="evidence" value="ECO:0007669"/>
    <property type="project" value="InterPro"/>
</dbReference>
<evidence type="ECO:0000313" key="6">
    <source>
        <dbReference type="Proteomes" id="UP000694580"/>
    </source>
</evidence>
<dbReference type="InterPro" id="IPR036444">
    <property type="entry name" value="PLipase_A2_dom_sf"/>
</dbReference>
<protein>
    <recommendedName>
        <fullName evidence="4">Phospholipase A2-like central domain-containing protein</fullName>
    </recommendedName>
</protein>
<feature type="region of interest" description="Disordered" evidence="3">
    <location>
        <begin position="184"/>
        <end position="203"/>
    </location>
</feature>
<accession>A0AAY4B4F6</accession>
<keyword evidence="2" id="KW-0964">Secreted</keyword>
<organism evidence="5 6">
    <name type="scientific">Denticeps clupeoides</name>
    <name type="common">denticle herring</name>
    <dbReference type="NCBI Taxonomy" id="299321"/>
    <lineage>
        <taxon>Eukaryota</taxon>
        <taxon>Metazoa</taxon>
        <taxon>Chordata</taxon>
        <taxon>Craniata</taxon>
        <taxon>Vertebrata</taxon>
        <taxon>Euteleostomi</taxon>
        <taxon>Actinopterygii</taxon>
        <taxon>Neopterygii</taxon>
        <taxon>Teleostei</taxon>
        <taxon>Clupei</taxon>
        <taxon>Clupeiformes</taxon>
        <taxon>Denticipitoidei</taxon>
        <taxon>Denticipitidae</taxon>
        <taxon>Denticeps</taxon>
    </lineage>
</organism>
<evidence type="ECO:0000256" key="2">
    <source>
        <dbReference type="ARBA" id="ARBA00022525"/>
    </source>
</evidence>
<feature type="compositionally biased region" description="Basic residues" evidence="3">
    <location>
        <begin position="241"/>
        <end position="266"/>
    </location>
</feature>
<feature type="region of interest" description="Disordered" evidence="3">
    <location>
        <begin position="225"/>
        <end position="291"/>
    </location>
</feature>
<feature type="compositionally biased region" description="Basic residues" evidence="3">
    <location>
        <begin position="352"/>
        <end position="375"/>
    </location>
</feature>
<reference evidence="5" key="3">
    <citation type="submission" date="2025-09" db="UniProtKB">
        <authorList>
            <consortium name="Ensembl"/>
        </authorList>
    </citation>
    <scope>IDENTIFICATION</scope>
</reference>
<dbReference type="Gene3D" id="1.20.90.10">
    <property type="entry name" value="Phospholipase A2 domain"/>
    <property type="match status" value="1"/>
</dbReference>
<dbReference type="Ensembl" id="ENSDCDT00010016533.1">
    <property type="protein sequence ID" value="ENSDCDP00010015640.1"/>
    <property type="gene ID" value="ENSDCDG00010007153.1"/>
</dbReference>
<keyword evidence="6" id="KW-1185">Reference proteome</keyword>
<reference evidence="5 6" key="1">
    <citation type="submission" date="2020-06" db="EMBL/GenBank/DDBJ databases">
        <authorList>
            <consortium name="Wellcome Sanger Institute Data Sharing"/>
        </authorList>
    </citation>
    <scope>NUCLEOTIDE SEQUENCE [LARGE SCALE GENOMIC DNA]</scope>
</reference>
<dbReference type="GeneTree" id="ENSGT00940000165341"/>
<dbReference type="GO" id="GO:0004623">
    <property type="term" value="F:phospholipase A2 activity"/>
    <property type="evidence" value="ECO:0007669"/>
    <property type="project" value="InterPro"/>
</dbReference>
<gene>
    <name evidence="5" type="primary">PROCA1</name>
</gene>
<dbReference type="SUPFAM" id="SSF48619">
    <property type="entry name" value="Phospholipase A2, PLA2"/>
    <property type="match status" value="1"/>
</dbReference>
<feature type="compositionally biased region" description="Pro residues" evidence="3">
    <location>
        <begin position="377"/>
        <end position="387"/>
    </location>
</feature>
<dbReference type="AlphaFoldDB" id="A0AAY4B4F6"/>
<dbReference type="InterPro" id="IPR033113">
    <property type="entry name" value="PLA2_histidine"/>
</dbReference>
<dbReference type="Proteomes" id="UP000694580">
    <property type="component" value="Chromosome 13"/>
</dbReference>
<evidence type="ECO:0000256" key="3">
    <source>
        <dbReference type="SAM" id="MobiDB-lite"/>
    </source>
</evidence>
<feature type="domain" description="Phospholipase A2-like central" evidence="4">
    <location>
        <begin position="76"/>
        <end position="146"/>
    </location>
</feature>
<evidence type="ECO:0000259" key="4">
    <source>
        <dbReference type="Pfam" id="PF05826"/>
    </source>
</evidence>
<dbReference type="GO" id="GO:0050482">
    <property type="term" value="P:arachidonate secretion"/>
    <property type="evidence" value="ECO:0007669"/>
    <property type="project" value="InterPro"/>
</dbReference>
<feature type="region of interest" description="Disordered" evidence="3">
    <location>
        <begin position="9"/>
        <end position="51"/>
    </location>
</feature>
<proteinExistence type="predicted"/>
<feature type="compositionally biased region" description="Basic and acidic residues" evidence="3">
    <location>
        <begin position="273"/>
        <end position="287"/>
    </location>
</feature>
<dbReference type="Pfam" id="PF05826">
    <property type="entry name" value="Phospholip_A2_2"/>
    <property type="match status" value="1"/>
</dbReference>
<sequence length="387" mass="42193">MVRTLLCAASPGEVTPGQSPRPGSPRVRPALQPARNPGKRVHESGGSSHRAALLRAARRPPLPTRPRCGRCFSSSSSSCPAWTEFAETDRCCRVHDHCPHVVHWHSICHCDCGQRVSPCLRTVNDTASRVVGQAFFNVIEVPCFRFSYEEQVCGACKRYDTVPVAVVTESVPYDFGGIEVIDELPLPRPGQEAEKTNEDSTQSLSNMVTAAEDFIKVLATVSTSQSSSADAGRAGGQNSDKKRKKDGGKKKKKMKSRKGKGRKKQRPAGTLLKAEDGTARNRTDEVIGKSNSIEESLAKTLGEAELQVNEELTNTMMRDDSAPPATPERGDLAEPPTRADGNVTVATTAQRLRPKARERKRTRKVPHPGGRRRTRTPAPPAIEPLTH</sequence>
<dbReference type="InterPro" id="IPR016090">
    <property type="entry name" value="PLA2-like_dom"/>
</dbReference>
<evidence type="ECO:0000256" key="1">
    <source>
        <dbReference type="ARBA" id="ARBA00004613"/>
    </source>
</evidence>
<evidence type="ECO:0000313" key="5">
    <source>
        <dbReference type="Ensembl" id="ENSDCDP00010015640.1"/>
    </source>
</evidence>
<comment type="subcellular location">
    <subcellularLocation>
        <location evidence="1">Secreted</location>
    </subcellularLocation>
</comment>
<dbReference type="GO" id="GO:0005576">
    <property type="term" value="C:extracellular region"/>
    <property type="evidence" value="ECO:0007669"/>
    <property type="project" value="UniProtKB-SubCell"/>
</dbReference>